<sequence>MKSEIFQQLLFRTAVTTIAVDGEIHEAEMEEVKSIIKNTAYFLDFEYDLTLKEIIGEINTKGKEAINSFLSSLPESEMSEQQKIILLDVILRMIEADKGVHPNEVQFLQLVKARIKLSEELLIIKFPKQIDYFIGGNYGVDDIFDIELNFT</sequence>
<name>A0ABS3Z250_9BACT</name>
<organism evidence="2 3">
    <name type="scientific">Niastella soli</name>
    <dbReference type="NCBI Taxonomy" id="2821487"/>
    <lineage>
        <taxon>Bacteria</taxon>
        <taxon>Pseudomonadati</taxon>
        <taxon>Bacteroidota</taxon>
        <taxon>Chitinophagia</taxon>
        <taxon>Chitinophagales</taxon>
        <taxon>Chitinophagaceae</taxon>
        <taxon>Niastella</taxon>
    </lineage>
</organism>
<dbReference type="Proteomes" id="UP000677244">
    <property type="component" value="Unassembled WGS sequence"/>
</dbReference>
<dbReference type="InterPro" id="IPR029024">
    <property type="entry name" value="TerB-like"/>
</dbReference>
<accession>A0ABS3Z250</accession>
<dbReference type="RefSeq" id="WP_209142541.1">
    <property type="nucleotide sequence ID" value="NZ_JAGHKO010000011.1"/>
</dbReference>
<evidence type="ECO:0000259" key="1">
    <source>
        <dbReference type="Pfam" id="PF05099"/>
    </source>
</evidence>
<dbReference type="SUPFAM" id="SSF158682">
    <property type="entry name" value="TerB-like"/>
    <property type="match status" value="1"/>
</dbReference>
<protein>
    <submittedName>
        <fullName evidence="2">TerB family tellurite resistance protein</fullName>
    </submittedName>
</protein>
<gene>
    <name evidence="2" type="ORF">J7I42_28210</name>
</gene>
<feature type="domain" description="Co-chaperone DjlA N-terminal" evidence="1">
    <location>
        <begin position="15"/>
        <end position="120"/>
    </location>
</feature>
<dbReference type="Gene3D" id="1.10.3680.10">
    <property type="entry name" value="TerB-like"/>
    <property type="match status" value="1"/>
</dbReference>
<dbReference type="EMBL" id="JAGHKO010000011">
    <property type="protein sequence ID" value="MBO9204204.1"/>
    <property type="molecule type" value="Genomic_DNA"/>
</dbReference>
<dbReference type="Pfam" id="PF05099">
    <property type="entry name" value="TerB"/>
    <property type="match status" value="1"/>
</dbReference>
<proteinExistence type="predicted"/>
<reference evidence="2 3" key="1">
    <citation type="submission" date="2021-03" db="EMBL/GenBank/DDBJ databases">
        <title>Assistant Professor.</title>
        <authorList>
            <person name="Huq M.A."/>
        </authorList>
    </citation>
    <scope>NUCLEOTIDE SEQUENCE [LARGE SCALE GENOMIC DNA]</scope>
    <source>
        <strain evidence="2 3">MAH-29</strain>
    </source>
</reference>
<comment type="caution">
    <text evidence="2">The sequence shown here is derived from an EMBL/GenBank/DDBJ whole genome shotgun (WGS) entry which is preliminary data.</text>
</comment>
<dbReference type="InterPro" id="IPR007791">
    <property type="entry name" value="DjlA_N"/>
</dbReference>
<evidence type="ECO:0000313" key="2">
    <source>
        <dbReference type="EMBL" id="MBO9204204.1"/>
    </source>
</evidence>
<keyword evidence="3" id="KW-1185">Reference proteome</keyword>
<evidence type="ECO:0000313" key="3">
    <source>
        <dbReference type="Proteomes" id="UP000677244"/>
    </source>
</evidence>